<dbReference type="PROSITE" id="PS50112">
    <property type="entry name" value="PAS"/>
    <property type="match status" value="1"/>
</dbReference>
<evidence type="ECO:0000259" key="8">
    <source>
        <dbReference type="PROSITE" id="PS50112"/>
    </source>
</evidence>
<dbReference type="EMBL" id="JAHZST010000005">
    <property type="protein sequence ID" value="MBW8183803.1"/>
    <property type="molecule type" value="Genomic_DNA"/>
</dbReference>
<dbReference type="PRINTS" id="PR00260">
    <property type="entry name" value="CHEMTRNSDUCR"/>
</dbReference>
<reference evidence="9 10" key="1">
    <citation type="submission" date="2021-07" db="EMBL/GenBank/DDBJ databases">
        <title>Shewanella sp. nov, isolated from SCS.</title>
        <authorList>
            <person name="Cao W.R."/>
        </authorList>
    </citation>
    <scope>NUCLEOTIDE SEQUENCE [LARGE SCALE GENOMIC DNA]</scope>
    <source>
        <strain evidence="9 10">NR704-98</strain>
    </source>
</reference>
<dbReference type="SUPFAM" id="SSF58104">
    <property type="entry name" value="Methyl-accepting chemotaxis protein (MCP) signaling domain"/>
    <property type="match status" value="1"/>
</dbReference>
<dbReference type="SMART" id="SM00283">
    <property type="entry name" value="MA"/>
    <property type="match status" value="1"/>
</dbReference>
<dbReference type="PANTHER" id="PTHR32089:SF74">
    <property type="entry name" value="METHYL-ACCEPTING CHEMOTAXIS PROTEIN AER"/>
    <property type="match status" value="1"/>
</dbReference>
<proteinExistence type="inferred from homology"/>
<dbReference type="Proteomes" id="UP001195963">
    <property type="component" value="Unassembled WGS sequence"/>
</dbReference>
<dbReference type="CDD" id="cd00130">
    <property type="entry name" value="PAS"/>
    <property type="match status" value="1"/>
</dbReference>
<comment type="caution">
    <text evidence="9">The sequence shown here is derived from an EMBL/GenBank/DDBJ whole genome shotgun (WGS) entry which is preliminary data.</text>
</comment>
<dbReference type="CDD" id="cd11386">
    <property type="entry name" value="MCP_signal"/>
    <property type="match status" value="1"/>
</dbReference>
<dbReference type="SUPFAM" id="SSF55785">
    <property type="entry name" value="PYP-like sensor domain (PAS domain)"/>
    <property type="match status" value="1"/>
</dbReference>
<dbReference type="InterPro" id="IPR013655">
    <property type="entry name" value="PAS_fold_3"/>
</dbReference>
<sequence>MRNNQPVTQTEKTLTDNCILLSTTNLDGNIKYANESFTKVSGYSFDELQGQPHNMVRHPDMPEAAFQSLWERIKQGKPWVGIVKNRTKSGDHYWVNAYIAPVYENGKIHEYQSVRRKATPEQIQRAEAIYQQVKAGKQPKALRNPLLGFGAKLYAWLLSMLVMAVILASYSPIAAVILLSLVGAIGLHRILKPFNQLVTQAKNTVDDPLAKGVFTGRQDELGTISFALQFLLTETGGVIGRMADSAGSIESLSASLNDTIHNTRQRADSQSMQTSQAATAMEEMSASFAEVSNNIHSAAREMSVSNLSAEKGHQLLERVIESITKLKDEVGNFASVVASIEQDSQDINKVLEVNRGIAEQTNLLALNAAIEAARAGESGRGFAVVADEVRQLSSRTSESTSHIEAIVAKFRESTVMAAKTMEAGQRSAEQSVDLAKQVDESFEALRHSIIKMNTMSDENACAMTQQTTVANDISHSIQVISELAIESLEQTQDAAERGQQVSRLSTKTHSLSKQFWEQSAVGSPHNSAPQHP</sequence>
<evidence type="ECO:0000256" key="5">
    <source>
        <dbReference type="SAM" id="MobiDB-lite"/>
    </source>
</evidence>
<dbReference type="Pfam" id="PF08447">
    <property type="entry name" value="PAS_3"/>
    <property type="match status" value="1"/>
</dbReference>
<feature type="region of interest" description="Disordered" evidence="5">
    <location>
        <begin position="494"/>
        <end position="532"/>
    </location>
</feature>
<dbReference type="Gene3D" id="3.30.450.20">
    <property type="entry name" value="PAS domain"/>
    <property type="match status" value="1"/>
</dbReference>
<evidence type="ECO:0000256" key="4">
    <source>
        <dbReference type="PROSITE-ProRule" id="PRU00284"/>
    </source>
</evidence>
<keyword evidence="6" id="KW-1133">Transmembrane helix</keyword>
<dbReference type="InterPro" id="IPR035965">
    <property type="entry name" value="PAS-like_dom_sf"/>
</dbReference>
<comment type="subcellular location">
    <subcellularLocation>
        <location evidence="1">Membrane</location>
    </subcellularLocation>
</comment>
<dbReference type="InterPro" id="IPR004089">
    <property type="entry name" value="MCPsignal_dom"/>
</dbReference>
<comment type="similarity">
    <text evidence="3">Belongs to the methyl-accepting chemotaxis (MCP) protein family.</text>
</comment>
<evidence type="ECO:0000313" key="10">
    <source>
        <dbReference type="Proteomes" id="UP001195963"/>
    </source>
</evidence>
<evidence type="ECO:0000313" key="9">
    <source>
        <dbReference type="EMBL" id="MBW8183803.1"/>
    </source>
</evidence>
<dbReference type="InterPro" id="IPR000014">
    <property type="entry name" value="PAS"/>
</dbReference>
<feature type="domain" description="PAS" evidence="8">
    <location>
        <begin position="25"/>
        <end position="76"/>
    </location>
</feature>
<dbReference type="PANTHER" id="PTHR32089">
    <property type="entry name" value="METHYL-ACCEPTING CHEMOTAXIS PROTEIN MCPB"/>
    <property type="match status" value="1"/>
</dbReference>
<dbReference type="RefSeq" id="WP_220109384.1">
    <property type="nucleotide sequence ID" value="NZ_JAHZST010000005.1"/>
</dbReference>
<dbReference type="PROSITE" id="PS50111">
    <property type="entry name" value="CHEMOTAXIS_TRANSDUC_2"/>
    <property type="match status" value="1"/>
</dbReference>
<name>A0ABS7E272_9GAMM</name>
<feature type="transmembrane region" description="Helical" evidence="6">
    <location>
        <begin position="173"/>
        <end position="191"/>
    </location>
</feature>
<dbReference type="Pfam" id="PF00015">
    <property type="entry name" value="MCPsignal"/>
    <property type="match status" value="1"/>
</dbReference>
<dbReference type="InterPro" id="IPR004090">
    <property type="entry name" value="Chemotax_Me-accpt_rcpt"/>
</dbReference>
<evidence type="ECO:0000256" key="6">
    <source>
        <dbReference type="SAM" id="Phobius"/>
    </source>
</evidence>
<keyword evidence="6" id="KW-0812">Transmembrane</keyword>
<evidence type="ECO:0000256" key="2">
    <source>
        <dbReference type="ARBA" id="ARBA00023224"/>
    </source>
</evidence>
<keyword evidence="2 4" id="KW-0807">Transducer</keyword>
<protein>
    <submittedName>
        <fullName evidence="9">Methyl-accepting chemotaxis protein</fullName>
    </submittedName>
</protein>
<accession>A0ABS7E272</accession>
<feature type="domain" description="Methyl-accepting transducer" evidence="7">
    <location>
        <begin position="245"/>
        <end position="481"/>
    </location>
</feature>
<keyword evidence="6" id="KW-0472">Membrane</keyword>
<organism evidence="9 10">
    <name type="scientific">Shewanella nanhaiensis</name>
    <dbReference type="NCBI Taxonomy" id="2864872"/>
    <lineage>
        <taxon>Bacteria</taxon>
        <taxon>Pseudomonadati</taxon>
        <taxon>Pseudomonadota</taxon>
        <taxon>Gammaproteobacteria</taxon>
        <taxon>Alteromonadales</taxon>
        <taxon>Shewanellaceae</taxon>
        <taxon>Shewanella</taxon>
    </lineage>
</organism>
<dbReference type="Gene3D" id="1.10.287.950">
    <property type="entry name" value="Methyl-accepting chemotaxis protein"/>
    <property type="match status" value="1"/>
</dbReference>
<dbReference type="NCBIfam" id="TIGR00229">
    <property type="entry name" value="sensory_box"/>
    <property type="match status" value="1"/>
</dbReference>
<gene>
    <name evidence="9" type="ORF">K0625_08975</name>
</gene>
<evidence type="ECO:0000256" key="1">
    <source>
        <dbReference type="ARBA" id="ARBA00004370"/>
    </source>
</evidence>
<keyword evidence="10" id="KW-1185">Reference proteome</keyword>
<evidence type="ECO:0000256" key="3">
    <source>
        <dbReference type="ARBA" id="ARBA00029447"/>
    </source>
</evidence>
<evidence type="ECO:0000259" key="7">
    <source>
        <dbReference type="PROSITE" id="PS50111"/>
    </source>
</evidence>